<feature type="transmembrane region" description="Helical" evidence="6">
    <location>
        <begin position="551"/>
        <end position="575"/>
    </location>
</feature>
<feature type="domain" description="ABC3 transporter permease C-terminal" evidence="7">
    <location>
        <begin position="67"/>
        <end position="184"/>
    </location>
</feature>
<sequence>MMSVKLALGNVKKSIGSFLVYFVTLALGVAMFYAFTALQDQSLFRYFEKVYNQKLTVLFESLSIFNKFIAFVFGLIILYATSYLLRKRKKEFGLYMILGMNKRKLSFILVLETFFIGVFSLIFGLLLGVGFSQLINLFLGHLFAADISRLSIQISLHAIGQTLISFGIIYVVAMCFSVVIVNRAKLIDLLKASQQNETSWWQKPWLGSLLLVVGLAILSWSYYIAWHLTEIVHQDLSFDLILYAIVGGIVGTYLVFMGFSAFIPVIAPKFKGFYYRKLHSFGIRQFSTQLAKSVFSLATICLLQFFALGILVASFNIKVGIEEKSLSVVPFDFQYAITQAADENDEGIPPLDQTIVQQAVEKYRAYFKGMVKKELQYDTYIDPKLDQKLGTNQLLGIQDDKHFLQHPLFVSNSQYNQIAPYYHLPKLTVKAGEYALVMQSGGYFVTEVENKLHALPNITVANQSLVPAKKQFINGTLQSYSYFSYFILNDRTLHQLALQPYGKFIGTIYNQKGLSNEKDLANNWQKALPNRVGSYSAQSRYATKTSAASDALMITVVGMYLGIFFLIAAIGILSLKSLIDFEKHQQNYRILRQLGTTETMIQRSLFNQIAIFFIIPLVGALIHMIFGLKFTKDYLMLGGGYELDIQRVGVVSGFVLLVNLGYLIITYLMNRSVVKEG</sequence>
<name>S1N592_9ENTE</name>
<feature type="transmembrane region" description="Helical" evidence="6">
    <location>
        <begin position="294"/>
        <end position="315"/>
    </location>
</feature>
<protein>
    <recommendedName>
        <fullName evidence="7">ABC3 transporter permease C-terminal domain-containing protein</fullName>
    </recommendedName>
</protein>
<dbReference type="eggNOG" id="COG0577">
    <property type="taxonomic scope" value="Bacteria"/>
</dbReference>
<organism evidence="8 9">
    <name type="scientific">Enterococcus columbae DSM 7374 = ATCC 51263</name>
    <dbReference type="NCBI Taxonomy" id="1121865"/>
    <lineage>
        <taxon>Bacteria</taxon>
        <taxon>Bacillati</taxon>
        <taxon>Bacillota</taxon>
        <taxon>Bacilli</taxon>
        <taxon>Lactobacillales</taxon>
        <taxon>Enterococcaceae</taxon>
        <taxon>Enterococcus</taxon>
    </lineage>
</organism>
<dbReference type="STRING" id="1121865.OMW_00073"/>
<evidence type="ECO:0000256" key="2">
    <source>
        <dbReference type="ARBA" id="ARBA00022475"/>
    </source>
</evidence>
<feature type="transmembrane region" description="Helical" evidence="6">
    <location>
        <begin position="64"/>
        <end position="85"/>
    </location>
</feature>
<dbReference type="PATRIC" id="fig|1121865.3.peg.68"/>
<feature type="transmembrane region" description="Helical" evidence="6">
    <location>
        <begin position="106"/>
        <end position="139"/>
    </location>
</feature>
<dbReference type="InterPro" id="IPR003838">
    <property type="entry name" value="ABC3_permease_C"/>
</dbReference>
<dbReference type="GO" id="GO:0005886">
    <property type="term" value="C:plasma membrane"/>
    <property type="evidence" value="ECO:0007669"/>
    <property type="project" value="UniProtKB-SubCell"/>
</dbReference>
<dbReference type="AlphaFoldDB" id="S1N592"/>
<feature type="transmembrane region" description="Helical" evidence="6">
    <location>
        <begin position="648"/>
        <end position="669"/>
    </location>
</feature>
<evidence type="ECO:0000256" key="4">
    <source>
        <dbReference type="ARBA" id="ARBA00022989"/>
    </source>
</evidence>
<evidence type="ECO:0000256" key="1">
    <source>
        <dbReference type="ARBA" id="ARBA00004651"/>
    </source>
</evidence>
<evidence type="ECO:0000313" key="8">
    <source>
        <dbReference type="EMBL" id="EOW84180.1"/>
    </source>
</evidence>
<dbReference type="Proteomes" id="UP000014113">
    <property type="component" value="Unassembled WGS sequence"/>
</dbReference>
<gene>
    <name evidence="8" type="ORF">I568_00667</name>
</gene>
<keyword evidence="3 6" id="KW-0812">Transmembrane</keyword>
<accession>S1N592</accession>
<feature type="transmembrane region" description="Helical" evidence="6">
    <location>
        <begin position="18"/>
        <end position="38"/>
    </location>
</feature>
<dbReference type="EMBL" id="ASWJ01000004">
    <property type="protein sequence ID" value="EOW84180.1"/>
    <property type="molecule type" value="Genomic_DNA"/>
</dbReference>
<dbReference type="PIRSF" id="PIRSF018968">
    <property type="entry name" value="ABC_permease_BceB"/>
    <property type="match status" value="1"/>
</dbReference>
<feature type="transmembrane region" description="Helical" evidence="6">
    <location>
        <begin position="609"/>
        <end position="628"/>
    </location>
</feature>
<feature type="transmembrane region" description="Helical" evidence="6">
    <location>
        <begin position="159"/>
        <end position="184"/>
    </location>
</feature>
<evidence type="ECO:0000256" key="3">
    <source>
        <dbReference type="ARBA" id="ARBA00022692"/>
    </source>
</evidence>
<reference evidence="8 9" key="1">
    <citation type="submission" date="2013-03" db="EMBL/GenBank/DDBJ databases">
        <title>The Genome Sequence of Enterococcus columbae ATCC_51263 (PacBio/Illumina hybrid assembly).</title>
        <authorList>
            <consortium name="The Broad Institute Genomics Platform"/>
            <consortium name="The Broad Institute Genome Sequencing Center for Infectious Disease"/>
            <person name="Earl A."/>
            <person name="Russ C."/>
            <person name="Gilmore M."/>
            <person name="Surin D."/>
            <person name="Walker B."/>
            <person name="Young S."/>
            <person name="Zeng Q."/>
            <person name="Gargeya S."/>
            <person name="Fitzgerald M."/>
            <person name="Haas B."/>
            <person name="Abouelleil A."/>
            <person name="Allen A.W."/>
            <person name="Alvarado L."/>
            <person name="Arachchi H.M."/>
            <person name="Berlin A.M."/>
            <person name="Chapman S.B."/>
            <person name="Gainer-Dewar J."/>
            <person name="Goldberg J."/>
            <person name="Griggs A."/>
            <person name="Gujja S."/>
            <person name="Hansen M."/>
            <person name="Howarth C."/>
            <person name="Imamovic A."/>
            <person name="Ireland A."/>
            <person name="Larimer J."/>
            <person name="McCowan C."/>
            <person name="Murphy C."/>
            <person name="Pearson M."/>
            <person name="Poon T.W."/>
            <person name="Priest M."/>
            <person name="Roberts A."/>
            <person name="Saif S."/>
            <person name="Shea T."/>
            <person name="Sisk P."/>
            <person name="Sykes S."/>
            <person name="Wortman J."/>
            <person name="Nusbaum C."/>
            <person name="Birren B."/>
        </authorList>
    </citation>
    <scope>NUCLEOTIDE SEQUENCE [LARGE SCALE GENOMIC DNA]</scope>
    <source>
        <strain evidence="8 9">ATCC 51263</strain>
    </source>
</reference>
<dbReference type="OrthoDB" id="1937696at2"/>
<comment type="similarity">
    <text evidence="6">Belongs to the ABC-4 integral membrane protein family.</text>
</comment>
<keyword evidence="9" id="KW-1185">Reference proteome</keyword>
<evidence type="ECO:0000256" key="5">
    <source>
        <dbReference type="ARBA" id="ARBA00023136"/>
    </source>
</evidence>
<comment type="caution">
    <text evidence="8">The sequence shown here is derived from an EMBL/GenBank/DDBJ whole genome shotgun (WGS) entry which is preliminary data.</text>
</comment>
<evidence type="ECO:0000259" key="7">
    <source>
        <dbReference type="Pfam" id="PF02687"/>
    </source>
</evidence>
<evidence type="ECO:0000313" key="9">
    <source>
        <dbReference type="Proteomes" id="UP000014113"/>
    </source>
</evidence>
<dbReference type="InterPro" id="IPR027022">
    <property type="entry name" value="ABC_permease_BceB-typ"/>
</dbReference>
<dbReference type="PANTHER" id="PTHR46795">
    <property type="entry name" value="ABC TRANSPORTER PERMEASE-RELATED-RELATED"/>
    <property type="match status" value="1"/>
</dbReference>
<feature type="transmembrane region" description="Helical" evidence="6">
    <location>
        <begin position="205"/>
        <end position="228"/>
    </location>
</feature>
<proteinExistence type="inferred from homology"/>
<dbReference type="GO" id="GO:0055085">
    <property type="term" value="P:transmembrane transport"/>
    <property type="evidence" value="ECO:0007669"/>
    <property type="project" value="UniProtKB-UniRule"/>
</dbReference>
<keyword evidence="6" id="KW-0813">Transport</keyword>
<keyword evidence="2 6" id="KW-1003">Cell membrane</keyword>
<dbReference type="PANTHER" id="PTHR46795:SF3">
    <property type="entry name" value="ABC TRANSPORTER PERMEASE"/>
    <property type="match status" value="1"/>
</dbReference>
<dbReference type="InterPro" id="IPR052536">
    <property type="entry name" value="ABC-4_Integral_Memb_Prot"/>
</dbReference>
<evidence type="ECO:0000256" key="6">
    <source>
        <dbReference type="PIRNR" id="PIRNR018968"/>
    </source>
</evidence>
<keyword evidence="5 6" id="KW-0472">Membrane</keyword>
<comment type="subcellular location">
    <subcellularLocation>
        <location evidence="1 6">Cell membrane</location>
        <topology evidence="1 6">Multi-pass membrane protein</topology>
    </subcellularLocation>
</comment>
<dbReference type="RefSeq" id="WP_016182244.1">
    <property type="nucleotide sequence ID" value="NZ_KE136347.1"/>
</dbReference>
<dbReference type="Pfam" id="PF02687">
    <property type="entry name" value="FtsX"/>
    <property type="match status" value="1"/>
</dbReference>
<keyword evidence="4 6" id="KW-1133">Transmembrane helix</keyword>
<feature type="transmembrane region" description="Helical" evidence="6">
    <location>
        <begin position="240"/>
        <end position="267"/>
    </location>
</feature>